<evidence type="ECO:0000313" key="2">
    <source>
        <dbReference type="EMBL" id="GFH51510.1"/>
    </source>
</evidence>
<keyword evidence="1" id="KW-0812">Transmembrane</keyword>
<keyword evidence="1" id="KW-1133">Transmembrane helix</keyword>
<evidence type="ECO:0000313" key="3">
    <source>
        <dbReference type="Proteomes" id="UP001054902"/>
    </source>
</evidence>
<protein>
    <submittedName>
        <fullName evidence="2">Uncharacterized protein</fullName>
    </submittedName>
</protein>
<dbReference type="EMBL" id="BLLK01000045">
    <property type="protein sequence ID" value="GFH51510.1"/>
    <property type="molecule type" value="Genomic_DNA"/>
</dbReference>
<accession>A0AAD3CV62</accession>
<dbReference type="AlphaFoldDB" id="A0AAD3CV62"/>
<keyword evidence="3" id="KW-1185">Reference proteome</keyword>
<organism evidence="2 3">
    <name type="scientific">Chaetoceros tenuissimus</name>
    <dbReference type="NCBI Taxonomy" id="426638"/>
    <lineage>
        <taxon>Eukaryota</taxon>
        <taxon>Sar</taxon>
        <taxon>Stramenopiles</taxon>
        <taxon>Ochrophyta</taxon>
        <taxon>Bacillariophyta</taxon>
        <taxon>Coscinodiscophyceae</taxon>
        <taxon>Chaetocerotophycidae</taxon>
        <taxon>Chaetocerotales</taxon>
        <taxon>Chaetocerotaceae</taxon>
        <taxon>Chaetoceros</taxon>
    </lineage>
</organism>
<sequence>MDNTNEHTPLKASSGIPAAENNVHSNYRKITGNLPTKIYFASGIMLLVAITAIAINPRLNEDSLMSIYPMEGKKLHKKCKANPNYSKETLKTAYEMPFAALFEDTRGEKRFEASSVTNVNGTFYAICDNSWSISKFASSLAAFSEQNTMIGDPNREDEDSGYEAIFHHSDVFYVIRESVKHTNETEGESCYHAIIEELIVNPDGDDYKIKDQCRCEYEFEGDSKGFEGGFGMEGVDGNFYVFGLCEGNFCSEEFKFDKGNGKVILMKKNETKCLWETVKTIDIPSTANFRDYSDISIRPNGKVAITTQEDSALWLGQMVGVQDGKVDPEIISFDDDVHEIYYFPKADTCDTVYCNVEGITFINDEMLMAVSDKMKSKGRQPFQCLEKDQSIHAFVLP</sequence>
<feature type="transmembrane region" description="Helical" evidence="1">
    <location>
        <begin position="38"/>
        <end position="55"/>
    </location>
</feature>
<comment type="caution">
    <text evidence="2">The sequence shown here is derived from an EMBL/GenBank/DDBJ whole genome shotgun (WGS) entry which is preliminary data.</text>
</comment>
<reference evidence="2 3" key="1">
    <citation type="journal article" date="2021" name="Sci. Rep.">
        <title>The genome of the diatom Chaetoceros tenuissimus carries an ancient integrated fragment of an extant virus.</title>
        <authorList>
            <person name="Hongo Y."/>
            <person name="Kimura K."/>
            <person name="Takaki Y."/>
            <person name="Yoshida Y."/>
            <person name="Baba S."/>
            <person name="Kobayashi G."/>
            <person name="Nagasaki K."/>
            <person name="Hano T."/>
            <person name="Tomaru Y."/>
        </authorList>
    </citation>
    <scope>NUCLEOTIDE SEQUENCE [LARGE SCALE GENOMIC DNA]</scope>
    <source>
        <strain evidence="2 3">NIES-3715</strain>
    </source>
</reference>
<dbReference type="Proteomes" id="UP001054902">
    <property type="component" value="Unassembled WGS sequence"/>
</dbReference>
<proteinExistence type="predicted"/>
<gene>
    <name evidence="2" type="ORF">CTEN210_07986</name>
</gene>
<name>A0AAD3CV62_9STRA</name>
<keyword evidence="1" id="KW-0472">Membrane</keyword>
<evidence type="ECO:0000256" key="1">
    <source>
        <dbReference type="SAM" id="Phobius"/>
    </source>
</evidence>